<reference evidence="2 3" key="1">
    <citation type="submission" date="2020-11" db="EMBL/GenBank/DDBJ databases">
        <title>Pseudonocardia abyssalis sp. nov. and Pseudonocardia oceani sp. nov., description and phylogenomic analysis of two novel actinomycetes isolated from the deep Southern Ocean.</title>
        <authorList>
            <person name="Parra J."/>
        </authorList>
    </citation>
    <scope>NUCLEOTIDE SEQUENCE [LARGE SCALE GENOMIC DNA]</scope>
    <source>
        <strain evidence="2">KRD-185</strain>
        <strain evidence="3">KRD185</strain>
    </source>
</reference>
<dbReference type="EMBL" id="JADQDF010000001">
    <property type="protein sequence ID" value="MBW0131226.1"/>
    <property type="molecule type" value="Genomic_DNA"/>
</dbReference>
<dbReference type="RefSeq" id="WP_218596186.1">
    <property type="nucleotide sequence ID" value="NZ_JADQDE010000005.1"/>
</dbReference>
<evidence type="ECO:0000313" key="3">
    <source>
        <dbReference type="Proteomes" id="UP000694300"/>
    </source>
</evidence>
<proteinExistence type="predicted"/>
<dbReference type="Proteomes" id="UP000694300">
    <property type="component" value="Unassembled WGS sequence"/>
</dbReference>
<organism evidence="2 3">
    <name type="scientific">Pseudonocardia oceani</name>
    <dbReference type="NCBI Taxonomy" id="2792013"/>
    <lineage>
        <taxon>Bacteria</taxon>
        <taxon>Bacillati</taxon>
        <taxon>Actinomycetota</taxon>
        <taxon>Actinomycetes</taxon>
        <taxon>Pseudonocardiales</taxon>
        <taxon>Pseudonocardiaceae</taxon>
        <taxon>Pseudonocardia</taxon>
    </lineage>
</organism>
<evidence type="ECO:0000313" key="1">
    <source>
        <dbReference type="EMBL" id="MBW0131226.1"/>
    </source>
</evidence>
<accession>A0ABS6UK10</accession>
<protein>
    <submittedName>
        <fullName evidence="2">Uncharacterized protein</fullName>
    </submittedName>
</protein>
<name>A0ABS6UK10_9PSEU</name>
<keyword evidence="3" id="KW-1185">Reference proteome</keyword>
<comment type="caution">
    <text evidence="2">The sequence shown here is derived from an EMBL/GenBank/DDBJ whole genome shotgun (WGS) entry which is preliminary data.</text>
</comment>
<dbReference type="EMBL" id="JADQDF010000003">
    <property type="protein sequence ID" value="MBW0132607.1"/>
    <property type="molecule type" value="Genomic_DNA"/>
</dbReference>
<gene>
    <name evidence="1" type="ORF">I4I82_26600</name>
    <name evidence="2" type="ORF">I4I82_33710</name>
</gene>
<evidence type="ECO:0000313" key="2">
    <source>
        <dbReference type="EMBL" id="MBW0132607.1"/>
    </source>
</evidence>
<sequence length="58" mass="6703">MTAPVSDFEQLARFRDERNQLRNRIDAFARLVDAAERGGAMVMRIEDVRRGLKIGARR</sequence>